<dbReference type="GO" id="GO:0006357">
    <property type="term" value="P:regulation of transcription by RNA polymerase II"/>
    <property type="evidence" value="ECO:0007669"/>
    <property type="project" value="TreeGrafter"/>
</dbReference>
<name>A0AAW1V512_9CUCU</name>
<keyword evidence="3" id="KW-0862">Zinc</keyword>
<reference evidence="6 7" key="1">
    <citation type="submission" date="2023-03" db="EMBL/GenBank/DDBJ databases">
        <title>Genome insight into feeding habits of ladybird beetles.</title>
        <authorList>
            <person name="Li H.-S."/>
            <person name="Huang Y.-H."/>
            <person name="Pang H."/>
        </authorList>
    </citation>
    <scope>NUCLEOTIDE SEQUENCE [LARGE SCALE GENOMIC DNA]</scope>
    <source>
        <strain evidence="6">SYSU_2023b</strain>
        <tissue evidence="6">Whole body</tissue>
    </source>
</reference>
<feature type="domain" description="BTB" evidence="4">
    <location>
        <begin position="31"/>
        <end position="97"/>
    </location>
</feature>
<dbReference type="Pfam" id="PF00651">
    <property type="entry name" value="BTB"/>
    <property type="match status" value="1"/>
</dbReference>
<dbReference type="PROSITE" id="PS00028">
    <property type="entry name" value="ZINC_FINGER_C2H2_1"/>
    <property type="match status" value="1"/>
</dbReference>
<evidence type="ECO:0000256" key="3">
    <source>
        <dbReference type="PROSITE-ProRule" id="PRU00042"/>
    </source>
</evidence>
<keyword evidence="3" id="KW-0863">Zinc-finger</keyword>
<evidence type="ECO:0000259" key="5">
    <source>
        <dbReference type="PROSITE" id="PS50157"/>
    </source>
</evidence>
<gene>
    <name evidence="6" type="ORF">WA026_000127</name>
</gene>
<evidence type="ECO:0000313" key="7">
    <source>
        <dbReference type="Proteomes" id="UP001431783"/>
    </source>
</evidence>
<evidence type="ECO:0000256" key="2">
    <source>
        <dbReference type="ARBA" id="ARBA00023242"/>
    </source>
</evidence>
<comment type="caution">
    <text evidence="6">The sequence shown here is derived from an EMBL/GenBank/DDBJ whole genome shotgun (WGS) entry which is preliminary data.</text>
</comment>
<dbReference type="GO" id="GO:0048513">
    <property type="term" value="P:animal organ development"/>
    <property type="evidence" value="ECO:0007669"/>
    <property type="project" value="UniProtKB-ARBA"/>
</dbReference>
<dbReference type="InterPro" id="IPR000210">
    <property type="entry name" value="BTB/POZ_dom"/>
</dbReference>
<comment type="subcellular location">
    <subcellularLocation>
        <location evidence="1">Nucleus</location>
    </subcellularLocation>
</comment>
<dbReference type="PROSITE" id="PS50157">
    <property type="entry name" value="ZINC_FINGER_C2H2_2"/>
    <property type="match status" value="1"/>
</dbReference>
<keyword evidence="3" id="KW-0479">Metal-binding</keyword>
<dbReference type="Gene3D" id="3.30.710.10">
    <property type="entry name" value="Potassium Channel Kv1.1, Chain A"/>
    <property type="match status" value="1"/>
</dbReference>
<dbReference type="InterPro" id="IPR036236">
    <property type="entry name" value="Znf_C2H2_sf"/>
</dbReference>
<dbReference type="InterPro" id="IPR013087">
    <property type="entry name" value="Znf_C2H2_type"/>
</dbReference>
<dbReference type="PANTHER" id="PTHR23110:SF99">
    <property type="entry name" value="BROAD-COMPLEX CORE PROTEIN ISOFORM 6"/>
    <property type="match status" value="1"/>
</dbReference>
<dbReference type="InterPro" id="IPR011333">
    <property type="entry name" value="SKP1/BTB/POZ_sf"/>
</dbReference>
<dbReference type="GO" id="GO:0008270">
    <property type="term" value="F:zinc ion binding"/>
    <property type="evidence" value="ECO:0007669"/>
    <property type="project" value="UniProtKB-KW"/>
</dbReference>
<dbReference type="GO" id="GO:0003006">
    <property type="term" value="P:developmental process involved in reproduction"/>
    <property type="evidence" value="ECO:0007669"/>
    <property type="project" value="UniProtKB-ARBA"/>
</dbReference>
<dbReference type="SUPFAM" id="SSF54695">
    <property type="entry name" value="POZ domain"/>
    <property type="match status" value="1"/>
</dbReference>
<proteinExistence type="predicted"/>
<dbReference type="SMART" id="SM00225">
    <property type="entry name" value="BTB"/>
    <property type="match status" value="1"/>
</dbReference>
<organism evidence="6 7">
    <name type="scientific">Henosepilachna vigintioctopunctata</name>
    <dbReference type="NCBI Taxonomy" id="420089"/>
    <lineage>
        <taxon>Eukaryota</taxon>
        <taxon>Metazoa</taxon>
        <taxon>Ecdysozoa</taxon>
        <taxon>Arthropoda</taxon>
        <taxon>Hexapoda</taxon>
        <taxon>Insecta</taxon>
        <taxon>Pterygota</taxon>
        <taxon>Neoptera</taxon>
        <taxon>Endopterygota</taxon>
        <taxon>Coleoptera</taxon>
        <taxon>Polyphaga</taxon>
        <taxon>Cucujiformia</taxon>
        <taxon>Coccinelloidea</taxon>
        <taxon>Coccinellidae</taxon>
        <taxon>Epilachninae</taxon>
        <taxon>Epilachnini</taxon>
        <taxon>Henosepilachna</taxon>
    </lineage>
</organism>
<dbReference type="AlphaFoldDB" id="A0AAW1V512"/>
<dbReference type="Proteomes" id="UP001431783">
    <property type="component" value="Unassembled WGS sequence"/>
</dbReference>
<dbReference type="SMART" id="SM00355">
    <property type="entry name" value="ZnF_C2H2"/>
    <property type="match status" value="2"/>
</dbReference>
<evidence type="ECO:0000259" key="4">
    <source>
        <dbReference type="PROSITE" id="PS50097"/>
    </source>
</evidence>
<dbReference type="CDD" id="cd18315">
    <property type="entry name" value="BTB_POZ_BAB-like"/>
    <property type="match status" value="1"/>
</dbReference>
<sequence>MCNQQFVLRWHYHESTILGNLPMLLETNMLTDLTISVGQDTVKAHKVILALCSSYFFQLFQNMDNVQNPVIVLHNVNLDDIMAVLQFIYKGQCVVTKEQLPSLLSVAKLLKIQGLCDMKVPENSIDSESDTGKASLDEVNHKDGSLTNISTTTNEKESTPKQVTKIEILSSDQEFPITNLKKNSTTTSSCSTLWETSILDKLSTQITKQPILKKPHKDISESCKCFLCGKYLSNQYNLRVHIETHEEAYYACQSCPHVSRSRDALRKHVSYRHPQEYHSRKRKKIHHDSY</sequence>
<dbReference type="InterPro" id="IPR051095">
    <property type="entry name" value="Dros_DevTransReg"/>
</dbReference>
<keyword evidence="7" id="KW-1185">Reference proteome</keyword>
<feature type="domain" description="C2H2-type" evidence="5">
    <location>
        <begin position="223"/>
        <end position="245"/>
    </location>
</feature>
<dbReference type="EMBL" id="JARQZJ010000121">
    <property type="protein sequence ID" value="KAK9887812.1"/>
    <property type="molecule type" value="Genomic_DNA"/>
</dbReference>
<keyword evidence="2" id="KW-0539">Nucleus</keyword>
<dbReference type="Gene3D" id="3.30.160.60">
    <property type="entry name" value="Classic Zinc Finger"/>
    <property type="match status" value="1"/>
</dbReference>
<accession>A0AAW1V512</accession>
<dbReference type="PANTHER" id="PTHR23110">
    <property type="entry name" value="BTB DOMAIN TRANSCRIPTION FACTOR"/>
    <property type="match status" value="1"/>
</dbReference>
<dbReference type="GO" id="GO:0048666">
    <property type="term" value="P:neuron development"/>
    <property type="evidence" value="ECO:0007669"/>
    <property type="project" value="UniProtKB-ARBA"/>
</dbReference>
<evidence type="ECO:0000256" key="1">
    <source>
        <dbReference type="ARBA" id="ARBA00004123"/>
    </source>
</evidence>
<dbReference type="SUPFAM" id="SSF57667">
    <property type="entry name" value="beta-beta-alpha zinc fingers"/>
    <property type="match status" value="1"/>
</dbReference>
<evidence type="ECO:0000313" key="6">
    <source>
        <dbReference type="EMBL" id="KAK9887812.1"/>
    </source>
</evidence>
<dbReference type="PROSITE" id="PS50097">
    <property type="entry name" value="BTB"/>
    <property type="match status" value="1"/>
</dbReference>
<protein>
    <submittedName>
        <fullName evidence="6">Uncharacterized protein</fullName>
    </submittedName>
</protein>
<dbReference type="GO" id="GO:0005634">
    <property type="term" value="C:nucleus"/>
    <property type="evidence" value="ECO:0007669"/>
    <property type="project" value="UniProtKB-SubCell"/>
</dbReference>